<feature type="compositionally biased region" description="Basic and acidic residues" evidence="2">
    <location>
        <begin position="290"/>
        <end position="303"/>
    </location>
</feature>
<dbReference type="InterPro" id="IPR035979">
    <property type="entry name" value="RBD_domain_sf"/>
</dbReference>
<dbReference type="InterPro" id="IPR043151">
    <property type="entry name" value="BAH_sf"/>
</dbReference>
<evidence type="ECO:0000313" key="6">
    <source>
        <dbReference type="Proteomes" id="UP001558713"/>
    </source>
</evidence>
<dbReference type="GO" id="GO:0003723">
    <property type="term" value="F:RNA binding"/>
    <property type="evidence" value="ECO:0007669"/>
    <property type="project" value="UniProtKB-UniRule"/>
</dbReference>
<evidence type="ECO:0000313" key="5">
    <source>
        <dbReference type="EMBL" id="KAL1202232.1"/>
    </source>
</evidence>
<evidence type="ECO:0000256" key="2">
    <source>
        <dbReference type="SAM" id="MobiDB-lite"/>
    </source>
</evidence>
<feature type="compositionally biased region" description="Polar residues" evidence="2">
    <location>
        <begin position="318"/>
        <end position="331"/>
    </location>
</feature>
<feature type="domain" description="BAH" evidence="4">
    <location>
        <begin position="38"/>
        <end position="171"/>
    </location>
</feature>
<dbReference type="InterPro" id="IPR000504">
    <property type="entry name" value="RRM_dom"/>
</dbReference>
<gene>
    <name evidence="5" type="ORF">V5N11_018185</name>
</gene>
<evidence type="ECO:0000256" key="1">
    <source>
        <dbReference type="PROSITE-ProRule" id="PRU00176"/>
    </source>
</evidence>
<dbReference type="PROSITE" id="PS51038">
    <property type="entry name" value="BAH"/>
    <property type="match status" value="1"/>
</dbReference>
<feature type="compositionally biased region" description="Polar residues" evidence="2">
    <location>
        <begin position="204"/>
        <end position="219"/>
    </location>
</feature>
<feature type="compositionally biased region" description="Basic and acidic residues" evidence="2">
    <location>
        <begin position="222"/>
        <end position="247"/>
    </location>
</feature>
<dbReference type="InterPro" id="IPR001025">
    <property type="entry name" value="BAH_dom"/>
</dbReference>
<reference evidence="5 6" key="1">
    <citation type="submission" date="2024-04" db="EMBL/GenBank/DDBJ databases">
        <title>Genome assembly C_amara_ONT_v2.</title>
        <authorList>
            <person name="Yant L."/>
            <person name="Moore C."/>
            <person name="Slenker M."/>
        </authorList>
    </citation>
    <scope>NUCLEOTIDE SEQUENCE [LARGE SCALE GENOMIC DNA]</scope>
    <source>
        <tissue evidence="5">Leaf</tissue>
    </source>
</reference>
<dbReference type="PANTHER" id="PTHR47073:SF2">
    <property type="entry name" value="PROTEIN ANTI-SILENCING 1"/>
    <property type="match status" value="1"/>
</dbReference>
<keyword evidence="6" id="KW-1185">Reference proteome</keyword>
<evidence type="ECO:0000259" key="3">
    <source>
        <dbReference type="PROSITE" id="PS50102"/>
    </source>
</evidence>
<proteinExistence type="predicted"/>
<dbReference type="Gene3D" id="2.30.30.490">
    <property type="match status" value="1"/>
</dbReference>
<dbReference type="AlphaFoldDB" id="A0ABD1A5X6"/>
<feature type="region of interest" description="Disordered" evidence="2">
    <location>
        <begin position="203"/>
        <end position="251"/>
    </location>
</feature>
<feature type="region of interest" description="Disordered" evidence="2">
    <location>
        <begin position="268"/>
        <end position="453"/>
    </location>
</feature>
<accession>A0ABD1A5X6</accession>
<feature type="compositionally biased region" description="Basic and acidic residues" evidence="2">
    <location>
        <begin position="352"/>
        <end position="374"/>
    </location>
</feature>
<dbReference type="PROSITE" id="PS50102">
    <property type="entry name" value="RRM"/>
    <property type="match status" value="1"/>
</dbReference>
<dbReference type="EMBL" id="JBANAX010000581">
    <property type="protein sequence ID" value="KAL1202232.1"/>
    <property type="molecule type" value="Genomic_DNA"/>
</dbReference>
<feature type="domain" description="RRM" evidence="3">
    <location>
        <begin position="508"/>
        <end position="591"/>
    </location>
</feature>
<dbReference type="FunFam" id="2.30.30.490:FF:000017">
    <property type="entry name" value="Bromo-adjacent homology (BAH) domain-containing protein"/>
    <property type="match status" value="1"/>
</dbReference>
<evidence type="ECO:0000259" key="4">
    <source>
        <dbReference type="PROSITE" id="PS51038"/>
    </source>
</evidence>
<keyword evidence="1" id="KW-0694">RNA-binding</keyword>
<comment type="caution">
    <text evidence="5">The sequence shown here is derived from an EMBL/GenBank/DDBJ whole genome shotgun (WGS) entry which is preliminary data.</text>
</comment>
<organism evidence="5 6">
    <name type="scientific">Cardamine amara subsp. amara</name>
    <dbReference type="NCBI Taxonomy" id="228776"/>
    <lineage>
        <taxon>Eukaryota</taxon>
        <taxon>Viridiplantae</taxon>
        <taxon>Streptophyta</taxon>
        <taxon>Embryophyta</taxon>
        <taxon>Tracheophyta</taxon>
        <taxon>Spermatophyta</taxon>
        <taxon>Magnoliopsida</taxon>
        <taxon>eudicotyledons</taxon>
        <taxon>Gunneridae</taxon>
        <taxon>Pentapetalae</taxon>
        <taxon>rosids</taxon>
        <taxon>malvids</taxon>
        <taxon>Brassicales</taxon>
        <taxon>Brassicaceae</taxon>
        <taxon>Cardamineae</taxon>
        <taxon>Cardamine</taxon>
    </lineage>
</organism>
<feature type="compositionally biased region" description="Basic and acidic residues" evidence="2">
    <location>
        <begin position="395"/>
        <end position="416"/>
    </location>
</feature>
<sequence length="672" mass="75767">MEESVGAEGLEFKWGKKKGVGGKKKDVQFYESFTYDGDEYRLYDCVFVGDATEPDFAEPFVGMIIKIWDHTNKRANILGQVKLLWFFKPSEILPYLEGVPDVLPNELFLASGEGRGLANTNRLEAIGGKCSVLYISKEKRNPLPSDEEIKSTDFVFRRAFDVGSCKVVDMIDDKIAGVDVKFLLNRAGCEKQATAGQKIEADINGNSDSLKPNGPSASGSVKRIEDNSTESSDWKESSYGCKQEKGKGHNQLATKKSTLVEEMSYKDSSVQEGTTHNVHDSCEASGSRGNHCDGKAQESEVKKHFTKQRSMPAEERYSNSCEASGSRVNHSSFKKAQVNDVKTQLTKQKSMPAEERYRKESNGLDDRPQKKQKLDGYVTAPDGRHTTVLQNISSDGKRDTVSFKRPKDREEREQVPPEKASFIKKRDPGMSVSEGKDTKSATEKGLSKKPSFDGKLVNRAEDKILADDNERNYQVIEVSRRPDAGKSTWFRNLPWEEESMRDAEKRETLVLLQNLDPTYTSDEVEDIVYSALNEQCEARMMERTLVTTSHIGEALVIFKTREVAERVIRRVDEGCLLLSNGRPLVAAFAKITPPGKPSSFSGHIKLHKTQTRREIRDAVATSHCSQSNTLEFDMAMEWCLHRARHQHVTEKISKRQLEERNLLRINFKPKRP</sequence>
<feature type="compositionally biased region" description="Basic and acidic residues" evidence="2">
    <location>
        <begin position="424"/>
        <end position="453"/>
    </location>
</feature>
<dbReference type="PANTHER" id="PTHR47073">
    <property type="entry name" value="PROTEIN ANTI-SILENCING 1"/>
    <property type="match status" value="1"/>
</dbReference>
<dbReference type="SUPFAM" id="SSF54928">
    <property type="entry name" value="RNA-binding domain, RBD"/>
    <property type="match status" value="1"/>
</dbReference>
<name>A0ABD1A5X6_CARAN</name>
<protein>
    <submittedName>
        <fullName evidence="5">Protein ANTI-SILENCING 1</fullName>
    </submittedName>
</protein>
<feature type="compositionally biased region" description="Polar residues" evidence="2">
    <location>
        <begin position="340"/>
        <end position="349"/>
    </location>
</feature>
<dbReference type="Proteomes" id="UP001558713">
    <property type="component" value="Unassembled WGS sequence"/>
</dbReference>